<protein>
    <submittedName>
        <fullName evidence="1">Uncharacterized protein</fullName>
    </submittedName>
</protein>
<proteinExistence type="predicted"/>
<accession>A0A9N7YR92</accession>
<evidence type="ECO:0000313" key="2">
    <source>
        <dbReference type="Proteomes" id="UP001153269"/>
    </source>
</evidence>
<name>A0A9N7YR92_PLEPL</name>
<comment type="caution">
    <text evidence="1">The sequence shown here is derived from an EMBL/GenBank/DDBJ whole genome shotgun (WGS) entry which is preliminary data.</text>
</comment>
<gene>
    <name evidence="1" type="ORF">PLEPLA_LOCUS24689</name>
</gene>
<reference evidence="1" key="1">
    <citation type="submission" date="2020-03" db="EMBL/GenBank/DDBJ databases">
        <authorList>
            <person name="Weist P."/>
        </authorList>
    </citation>
    <scope>NUCLEOTIDE SEQUENCE</scope>
</reference>
<keyword evidence="2" id="KW-1185">Reference proteome</keyword>
<dbReference type="Proteomes" id="UP001153269">
    <property type="component" value="Unassembled WGS sequence"/>
</dbReference>
<organism evidence="1 2">
    <name type="scientific">Pleuronectes platessa</name>
    <name type="common">European plaice</name>
    <dbReference type="NCBI Taxonomy" id="8262"/>
    <lineage>
        <taxon>Eukaryota</taxon>
        <taxon>Metazoa</taxon>
        <taxon>Chordata</taxon>
        <taxon>Craniata</taxon>
        <taxon>Vertebrata</taxon>
        <taxon>Euteleostomi</taxon>
        <taxon>Actinopterygii</taxon>
        <taxon>Neopterygii</taxon>
        <taxon>Teleostei</taxon>
        <taxon>Neoteleostei</taxon>
        <taxon>Acanthomorphata</taxon>
        <taxon>Carangaria</taxon>
        <taxon>Pleuronectiformes</taxon>
        <taxon>Pleuronectoidei</taxon>
        <taxon>Pleuronectidae</taxon>
        <taxon>Pleuronectes</taxon>
    </lineage>
</organism>
<evidence type="ECO:0000313" key="1">
    <source>
        <dbReference type="EMBL" id="CAB1436656.1"/>
    </source>
</evidence>
<sequence length="217" mass="23672">MRGRTRFDFQAGHLTCHVHSPAHPPRPTFCSFLPPPYCFTRPHSVCGRHAAHPLHHTTPDPTALPLTTTIRDQPSFMVIQEAEGLPQPCLTGRTPASRATGYHALETLVAISTVGRPKGVLSFAQCHRAPVWTMHVTGGAAQMVVAHYPRPSDRTHLSPPFLVSPHRWSFPLAFLWGLSFRVPGGGLGPRLPPVLAPPRHGVFPSSTPFPLAPTVSR</sequence>
<dbReference type="AlphaFoldDB" id="A0A9N7YR92"/>
<dbReference type="EMBL" id="CADEAL010001919">
    <property type="protein sequence ID" value="CAB1436656.1"/>
    <property type="molecule type" value="Genomic_DNA"/>
</dbReference>